<keyword evidence="2" id="KW-1185">Reference proteome</keyword>
<evidence type="ECO:0000313" key="1">
    <source>
        <dbReference type="EMBL" id="PMD46111.1"/>
    </source>
</evidence>
<reference evidence="1 2" key="1">
    <citation type="submission" date="2016-04" db="EMBL/GenBank/DDBJ databases">
        <title>A degradative enzymes factory behind the ericoid mycorrhizal symbiosis.</title>
        <authorList>
            <consortium name="DOE Joint Genome Institute"/>
            <person name="Martino E."/>
            <person name="Morin E."/>
            <person name="Grelet G."/>
            <person name="Kuo A."/>
            <person name="Kohler A."/>
            <person name="Daghino S."/>
            <person name="Barry K."/>
            <person name="Choi C."/>
            <person name="Cichocki N."/>
            <person name="Clum A."/>
            <person name="Copeland A."/>
            <person name="Hainaut M."/>
            <person name="Haridas S."/>
            <person name="Labutti K."/>
            <person name="Lindquist E."/>
            <person name="Lipzen A."/>
            <person name="Khouja H.-R."/>
            <person name="Murat C."/>
            <person name="Ohm R."/>
            <person name="Olson A."/>
            <person name="Spatafora J."/>
            <person name="Veneault-Fourrey C."/>
            <person name="Henrissat B."/>
            <person name="Grigoriev I."/>
            <person name="Martin F."/>
            <person name="Perotto S."/>
        </authorList>
    </citation>
    <scope>NUCLEOTIDE SEQUENCE [LARGE SCALE GENOMIC DNA]</scope>
    <source>
        <strain evidence="1 2">F</strain>
    </source>
</reference>
<proteinExistence type="predicted"/>
<dbReference type="Proteomes" id="UP000235786">
    <property type="component" value="Unassembled WGS sequence"/>
</dbReference>
<dbReference type="OrthoDB" id="3775006at2759"/>
<protein>
    <submittedName>
        <fullName evidence="1">Uncharacterized protein</fullName>
    </submittedName>
</protein>
<gene>
    <name evidence="1" type="ORF">L207DRAFT_576982</name>
</gene>
<name>A0A2J6S5S1_HYAVF</name>
<accession>A0A2J6S5S1</accession>
<dbReference type="AlphaFoldDB" id="A0A2J6S5S1"/>
<organism evidence="1 2">
    <name type="scientific">Hyaloscypha variabilis (strain UAMH 11265 / GT02V1 / F)</name>
    <name type="common">Meliniomyces variabilis</name>
    <dbReference type="NCBI Taxonomy" id="1149755"/>
    <lineage>
        <taxon>Eukaryota</taxon>
        <taxon>Fungi</taxon>
        <taxon>Dikarya</taxon>
        <taxon>Ascomycota</taxon>
        <taxon>Pezizomycotina</taxon>
        <taxon>Leotiomycetes</taxon>
        <taxon>Helotiales</taxon>
        <taxon>Hyaloscyphaceae</taxon>
        <taxon>Hyaloscypha</taxon>
        <taxon>Hyaloscypha variabilis</taxon>
    </lineage>
</organism>
<dbReference type="EMBL" id="KZ613939">
    <property type="protein sequence ID" value="PMD46111.1"/>
    <property type="molecule type" value="Genomic_DNA"/>
</dbReference>
<sequence length="97" mass="10853">MASPTSNEHFAKLAALYKTIDSLTPTSTPQEFEAFAAFFKVLQQQQVVERHILSQVTTPTNEGETKVFVEMKNKLHVLGRTVDTFYETAVVTFDAKG</sequence>
<evidence type="ECO:0000313" key="2">
    <source>
        <dbReference type="Proteomes" id="UP000235786"/>
    </source>
</evidence>